<proteinExistence type="predicted"/>
<dbReference type="RefSeq" id="WP_148103627.1">
    <property type="nucleotide sequence ID" value="NZ_RWIS01000004.1"/>
</dbReference>
<protein>
    <submittedName>
        <fullName evidence="2">Uncharacterized protein</fullName>
    </submittedName>
</protein>
<name>A0A3R9NJL1_9BACT</name>
<feature type="region of interest" description="Disordered" evidence="1">
    <location>
        <begin position="144"/>
        <end position="182"/>
    </location>
</feature>
<evidence type="ECO:0000313" key="3">
    <source>
        <dbReference type="Proteomes" id="UP000280066"/>
    </source>
</evidence>
<dbReference type="AlphaFoldDB" id="A0A3R9NJL1"/>
<evidence type="ECO:0000256" key="1">
    <source>
        <dbReference type="SAM" id="MobiDB-lite"/>
    </source>
</evidence>
<keyword evidence="3" id="KW-1185">Reference proteome</keyword>
<dbReference type="OrthoDB" id="1433916at2"/>
<accession>A0A3R9NJL1</accession>
<sequence length="392" mass="42482">MKKYLFIRLTAAGTEFHEATYLFAEAENQATTDRAFFAAFTGLLRLHNLTTGQELPFFYRLGQRQPGPLPAAGTLPPGNGAKPSSCYAMVYCDWTGVCSEVGPNPMVYGSSTFGVNYCQTPSDDGVGCSRIVWSLIRSNSMFYCQSEDPPTDPGTPGEPGSPPDPTSPQPPKTPCQTMQTATQAKAYQDNVARLKYLSNNPPRDANGKPLETGITYLDPADLNTYRIANGTEDNIEVGVAPGGLVAGFMHDHPPGDGTLPLFSPSDLYSICKLLITSPPVIDPSAYTTTVIIHNGQSYMLTITDPAAFIAFGKFWFEDQFFADKLVAEYYNEKTGGIGSSTNGITGNEKAFFNMRKREGMGLALFKQDSSNNSWQQLALNPVDNIVTSSPCS</sequence>
<feature type="compositionally biased region" description="Pro residues" evidence="1">
    <location>
        <begin position="159"/>
        <end position="173"/>
    </location>
</feature>
<evidence type="ECO:0000313" key="2">
    <source>
        <dbReference type="EMBL" id="RSK34686.1"/>
    </source>
</evidence>
<dbReference type="EMBL" id="RWIS01000004">
    <property type="protein sequence ID" value="RSK34686.1"/>
    <property type="molecule type" value="Genomic_DNA"/>
</dbReference>
<dbReference type="Proteomes" id="UP000280066">
    <property type="component" value="Unassembled WGS sequence"/>
</dbReference>
<gene>
    <name evidence="2" type="ORF">EI290_08700</name>
</gene>
<organism evidence="2 3">
    <name type="scientific">Hymenobacter metallilatus</name>
    <dbReference type="NCBI Taxonomy" id="2493666"/>
    <lineage>
        <taxon>Bacteria</taxon>
        <taxon>Pseudomonadati</taxon>
        <taxon>Bacteroidota</taxon>
        <taxon>Cytophagia</taxon>
        <taxon>Cytophagales</taxon>
        <taxon>Hymenobacteraceae</taxon>
        <taxon>Hymenobacter</taxon>
    </lineage>
</organism>
<reference evidence="2 3" key="1">
    <citation type="submission" date="2018-12" db="EMBL/GenBank/DDBJ databases">
        <authorList>
            <person name="Feng G."/>
            <person name="Zhu H."/>
        </authorList>
    </citation>
    <scope>NUCLEOTIDE SEQUENCE [LARGE SCALE GENOMIC DNA]</scope>
    <source>
        <strain evidence="2 3">9PBR-2</strain>
    </source>
</reference>
<comment type="caution">
    <text evidence="2">The sequence shown here is derived from an EMBL/GenBank/DDBJ whole genome shotgun (WGS) entry which is preliminary data.</text>
</comment>